<dbReference type="OrthoDB" id="9808881at2"/>
<name>A0A1L3GD61_SYNAC</name>
<keyword evidence="4" id="KW-1185">Reference proteome</keyword>
<dbReference type="RefSeq" id="WP_072285451.1">
    <property type="nucleotide sequence ID" value="NZ_CP015455.1"/>
</dbReference>
<evidence type="ECO:0000256" key="1">
    <source>
        <dbReference type="SAM" id="MobiDB-lite"/>
    </source>
</evidence>
<dbReference type="SMART" id="SM00463">
    <property type="entry name" value="SMR"/>
    <property type="match status" value="1"/>
</dbReference>
<dbReference type="PROSITE" id="PS50828">
    <property type="entry name" value="SMR"/>
    <property type="match status" value="1"/>
</dbReference>
<evidence type="ECO:0000313" key="3">
    <source>
        <dbReference type="EMBL" id="APG23638.1"/>
    </source>
</evidence>
<gene>
    <name evidence="3" type="ORF">A7E75_00340</name>
</gene>
<dbReference type="KEGG" id="pace:A6070_08945"/>
<dbReference type="SUPFAM" id="SSF160443">
    <property type="entry name" value="SMR domain-like"/>
    <property type="match status" value="1"/>
</dbReference>
<accession>A0A1L3GD61</accession>
<dbReference type="InterPro" id="IPR036063">
    <property type="entry name" value="Smr_dom_sf"/>
</dbReference>
<dbReference type="Pfam" id="PF01713">
    <property type="entry name" value="Smr"/>
    <property type="match status" value="1"/>
</dbReference>
<dbReference type="Gene3D" id="3.30.1370.110">
    <property type="match status" value="1"/>
</dbReference>
<reference evidence="3 4" key="1">
    <citation type="journal article" date="2017" name="Genome Announc.">
        <title>Complete Genome Sequences of Two Acetylene-Fermenting Pelobacter acetylenicus Strains.</title>
        <authorList>
            <person name="Sutton J.M."/>
            <person name="Baesman S.M."/>
            <person name="Fierst J.L."/>
            <person name="Poret-Peterson A.T."/>
            <person name="Oremland R.S."/>
            <person name="Dunlap D.S."/>
            <person name="Akob D.M."/>
        </authorList>
    </citation>
    <scope>NUCLEOTIDE SEQUENCE [LARGE SCALE GENOMIC DNA]</scope>
    <source>
        <strain evidence="3 4">DSM 3247</strain>
    </source>
</reference>
<evidence type="ECO:0000259" key="2">
    <source>
        <dbReference type="PROSITE" id="PS50828"/>
    </source>
</evidence>
<evidence type="ECO:0000313" key="4">
    <source>
        <dbReference type="Proteomes" id="UP000182264"/>
    </source>
</evidence>
<feature type="domain" description="Smr" evidence="2">
    <location>
        <begin position="147"/>
        <end position="229"/>
    </location>
</feature>
<protein>
    <recommendedName>
        <fullName evidence="2">Smr domain-containing protein</fullName>
    </recommendedName>
</protein>
<dbReference type="STRING" id="29542.A6070_08945"/>
<dbReference type="AlphaFoldDB" id="A0A1L3GD61"/>
<proteinExistence type="predicted"/>
<dbReference type="EMBL" id="CP015518">
    <property type="protein sequence ID" value="APG23638.1"/>
    <property type="molecule type" value="Genomic_DNA"/>
</dbReference>
<dbReference type="PANTHER" id="PTHR35562">
    <property type="entry name" value="DNA ENDONUCLEASE SMRA-RELATED"/>
    <property type="match status" value="1"/>
</dbReference>
<dbReference type="PANTHER" id="PTHR35562:SF2">
    <property type="entry name" value="DNA ENDONUCLEASE SMRA-RELATED"/>
    <property type="match status" value="1"/>
</dbReference>
<organism evidence="3 4">
    <name type="scientific">Syntrophotalea acetylenica</name>
    <name type="common">Pelobacter acetylenicus</name>
    <dbReference type="NCBI Taxonomy" id="29542"/>
    <lineage>
        <taxon>Bacteria</taxon>
        <taxon>Pseudomonadati</taxon>
        <taxon>Thermodesulfobacteriota</taxon>
        <taxon>Desulfuromonadia</taxon>
        <taxon>Desulfuromonadales</taxon>
        <taxon>Syntrophotaleaceae</taxon>
        <taxon>Syntrophotalea</taxon>
    </lineage>
</organism>
<dbReference type="Proteomes" id="UP000182264">
    <property type="component" value="Chromosome"/>
</dbReference>
<feature type="region of interest" description="Disordered" evidence="1">
    <location>
        <begin position="27"/>
        <end position="51"/>
    </location>
</feature>
<dbReference type="InterPro" id="IPR002625">
    <property type="entry name" value="Smr_dom"/>
</dbReference>
<sequence>MARKKKPEPSVSGKEFQISPFKKLKGLAVSKSHLPPSPAEGKNTLRTTPVPAETDDAALFAQEMEMLRVEKRDADDVTSMLPEQESPAPIPAQPATIPATDRELFLAALGSMDSVFRDEMPSQAEPSAAPRRMRQLRQGKLLPEAQLDLHGATRDEARQKVRFFLEDSVFQGRKTVLVITGRGKGSPGGPVLRADMEKYLRYEAKAWVVEWGRAPARYGGEGALVVFLRQTRKDGGAG</sequence>